<proteinExistence type="predicted"/>
<feature type="compositionally biased region" description="Basic and acidic residues" evidence="1">
    <location>
        <begin position="31"/>
        <end position="42"/>
    </location>
</feature>
<accession>A0A4Q7W3R1</accession>
<dbReference type="RefSeq" id="WP_130449370.1">
    <property type="nucleotide sequence ID" value="NZ_SHKR01000017.1"/>
</dbReference>
<dbReference type="Proteomes" id="UP000292027">
    <property type="component" value="Unassembled WGS sequence"/>
</dbReference>
<dbReference type="EMBL" id="SHKR01000017">
    <property type="protein sequence ID" value="RZU03628.1"/>
    <property type="molecule type" value="Genomic_DNA"/>
</dbReference>
<protein>
    <submittedName>
        <fullName evidence="2">Uncharacterized protein</fullName>
    </submittedName>
</protein>
<name>A0A4Q7W3R1_9ACTN</name>
<evidence type="ECO:0000256" key="1">
    <source>
        <dbReference type="SAM" id="MobiDB-lite"/>
    </source>
</evidence>
<organism evidence="2 3">
    <name type="scientific">Kribbella rubisoli</name>
    <dbReference type="NCBI Taxonomy" id="3075929"/>
    <lineage>
        <taxon>Bacteria</taxon>
        <taxon>Bacillati</taxon>
        <taxon>Actinomycetota</taxon>
        <taxon>Actinomycetes</taxon>
        <taxon>Propionibacteriales</taxon>
        <taxon>Kribbellaceae</taxon>
        <taxon>Kribbella</taxon>
    </lineage>
</organism>
<gene>
    <name evidence="2" type="ORF">EV645_7661</name>
</gene>
<feature type="compositionally biased region" description="Acidic residues" evidence="1">
    <location>
        <begin position="53"/>
        <end position="74"/>
    </location>
</feature>
<evidence type="ECO:0000313" key="3">
    <source>
        <dbReference type="Proteomes" id="UP000292027"/>
    </source>
</evidence>
<evidence type="ECO:0000313" key="2">
    <source>
        <dbReference type="EMBL" id="RZU03628.1"/>
    </source>
</evidence>
<feature type="region of interest" description="Disordered" evidence="1">
    <location>
        <begin position="27"/>
        <end position="74"/>
    </location>
</feature>
<reference evidence="2 3" key="1">
    <citation type="journal article" date="2015" name="Stand. Genomic Sci.">
        <title>Genomic Encyclopedia of Bacterial and Archaeal Type Strains, Phase III: the genomes of soil and plant-associated and newly described type strains.</title>
        <authorList>
            <person name="Whitman W.B."/>
            <person name="Woyke T."/>
            <person name="Klenk H.P."/>
            <person name="Zhou Y."/>
            <person name="Lilburn T.G."/>
            <person name="Beck B.J."/>
            <person name="De Vos P."/>
            <person name="Vandamme P."/>
            <person name="Eisen J.A."/>
            <person name="Garrity G."/>
            <person name="Hugenholtz P."/>
            <person name="Kyrpides N.C."/>
        </authorList>
    </citation>
    <scope>NUCLEOTIDE SEQUENCE [LARGE SCALE GENOMIC DNA]</scope>
    <source>
        <strain evidence="2 3">VKM Ac-2540</strain>
    </source>
</reference>
<comment type="caution">
    <text evidence="2">The sequence shown here is derived from an EMBL/GenBank/DDBJ whole genome shotgun (WGS) entry which is preliminary data.</text>
</comment>
<keyword evidence="3" id="KW-1185">Reference proteome</keyword>
<dbReference type="OrthoDB" id="3831331at2"/>
<sequence length="74" mass="7355">MTNGFEEESDAAKDALGLGEEVDDLAAAKRSGGDVEAKKSGGDVEFSGGDVESTGDESEDSGGDVESEPSGDGV</sequence>
<dbReference type="AlphaFoldDB" id="A0A4Q7W3R1"/>